<dbReference type="Pfam" id="PF11528">
    <property type="entry name" value="DUF3224"/>
    <property type="match status" value="1"/>
</dbReference>
<dbReference type="RefSeq" id="WP_054533384.1">
    <property type="nucleotide sequence ID" value="NZ_LGKP01000011.1"/>
</dbReference>
<dbReference type="EMBL" id="LGKP01000011">
    <property type="protein sequence ID" value="KPL90511.1"/>
    <property type="molecule type" value="Genomic_DNA"/>
</dbReference>
<proteinExistence type="predicted"/>
<keyword evidence="2" id="KW-1185">Reference proteome</keyword>
<dbReference type="STRING" id="70996.SE18_05290"/>
<organism evidence="1 2">
    <name type="scientific">Herpetosiphon geysericola</name>
    <dbReference type="NCBI Taxonomy" id="70996"/>
    <lineage>
        <taxon>Bacteria</taxon>
        <taxon>Bacillati</taxon>
        <taxon>Chloroflexota</taxon>
        <taxon>Chloroflexia</taxon>
        <taxon>Herpetosiphonales</taxon>
        <taxon>Herpetosiphonaceae</taxon>
        <taxon>Herpetosiphon</taxon>
    </lineage>
</organism>
<reference evidence="1 2" key="1">
    <citation type="submission" date="2015-07" db="EMBL/GenBank/DDBJ databases">
        <title>Whole genome sequence of Herpetosiphon geysericola DSM 7119.</title>
        <authorList>
            <person name="Hemp J."/>
            <person name="Ward L.M."/>
            <person name="Pace L.A."/>
            <person name="Fischer W.W."/>
        </authorList>
    </citation>
    <scope>NUCLEOTIDE SEQUENCE [LARGE SCALE GENOMIC DNA]</scope>
    <source>
        <strain evidence="1 2">DSM 7119</strain>
    </source>
</reference>
<dbReference type="InterPro" id="IPR023159">
    <property type="entry name" value="SO1590-like_sf"/>
</dbReference>
<dbReference type="InterPro" id="IPR021607">
    <property type="entry name" value="DUF3224"/>
</dbReference>
<evidence type="ECO:0008006" key="3">
    <source>
        <dbReference type="Google" id="ProtNLM"/>
    </source>
</evidence>
<sequence>MSTTANATFSVVQWDEKPYHEQAGEGKTTRAHVIYRYEGDLVGESTVEYLMHYPEAGDATYVGLQRFVGTLAGKTGSFVLKHNGTANQTDISDSIEVVAGSATGELAGLRGSGKIALSGHAESYPFVFEYEFV</sequence>
<evidence type="ECO:0000313" key="1">
    <source>
        <dbReference type="EMBL" id="KPL90511.1"/>
    </source>
</evidence>
<accession>A0A0P6YKY1</accession>
<protein>
    <recommendedName>
        <fullName evidence="3">DUF3224 domain-containing protein</fullName>
    </recommendedName>
</protein>
<dbReference type="Gene3D" id="2.40.350.10">
    <property type="entry name" value="SO1590-like"/>
    <property type="match status" value="1"/>
</dbReference>
<dbReference type="AlphaFoldDB" id="A0A0P6YKY1"/>
<gene>
    <name evidence="1" type="ORF">SE18_05290</name>
</gene>
<dbReference type="PATRIC" id="fig|70996.4.peg.5450"/>
<dbReference type="SUPFAM" id="SSF159238">
    <property type="entry name" value="SO1590-like"/>
    <property type="match status" value="1"/>
</dbReference>
<dbReference type="Proteomes" id="UP000050277">
    <property type="component" value="Unassembled WGS sequence"/>
</dbReference>
<dbReference type="OrthoDB" id="69764at2"/>
<name>A0A0P6YKY1_9CHLR</name>
<comment type="caution">
    <text evidence="1">The sequence shown here is derived from an EMBL/GenBank/DDBJ whole genome shotgun (WGS) entry which is preliminary data.</text>
</comment>
<evidence type="ECO:0000313" key="2">
    <source>
        <dbReference type="Proteomes" id="UP000050277"/>
    </source>
</evidence>